<dbReference type="InterPro" id="IPR012910">
    <property type="entry name" value="Plug_dom"/>
</dbReference>
<accession>A0ABW0JR82</accession>
<feature type="domain" description="TonB-dependent receptor-like beta-barrel" evidence="14">
    <location>
        <begin position="234"/>
        <end position="660"/>
    </location>
</feature>
<keyword evidence="7" id="KW-0406">Ion transport</keyword>
<dbReference type="SUPFAM" id="SSF56935">
    <property type="entry name" value="Porins"/>
    <property type="match status" value="1"/>
</dbReference>
<keyword evidence="16" id="KW-0675">Receptor</keyword>
<comment type="subcellular location">
    <subcellularLocation>
        <location evidence="1 11">Cell outer membrane</location>
        <topology evidence="1 11">Multi-pass membrane protein</topology>
    </subcellularLocation>
</comment>
<dbReference type="Gene3D" id="2.170.130.10">
    <property type="entry name" value="TonB-dependent receptor, plug domain"/>
    <property type="match status" value="1"/>
</dbReference>
<evidence type="ECO:0000256" key="3">
    <source>
        <dbReference type="ARBA" id="ARBA00022452"/>
    </source>
</evidence>
<evidence type="ECO:0000313" key="17">
    <source>
        <dbReference type="Proteomes" id="UP001596018"/>
    </source>
</evidence>
<keyword evidence="17" id="KW-1185">Reference proteome</keyword>
<evidence type="ECO:0000259" key="14">
    <source>
        <dbReference type="Pfam" id="PF00593"/>
    </source>
</evidence>
<keyword evidence="10 11" id="KW-0998">Cell outer membrane</keyword>
<evidence type="ECO:0000256" key="12">
    <source>
        <dbReference type="RuleBase" id="RU003357"/>
    </source>
</evidence>
<name>A0ABW0JR82_9GAMM</name>
<evidence type="ECO:0000256" key="5">
    <source>
        <dbReference type="ARBA" id="ARBA00022692"/>
    </source>
</evidence>
<dbReference type="PROSITE" id="PS52016">
    <property type="entry name" value="TONB_DEPENDENT_REC_3"/>
    <property type="match status" value="1"/>
</dbReference>
<feature type="domain" description="TonB-dependent receptor plug" evidence="15">
    <location>
        <begin position="57"/>
        <end position="164"/>
    </location>
</feature>
<dbReference type="Gene3D" id="2.40.170.20">
    <property type="entry name" value="TonB-dependent receptor, beta-barrel domain"/>
    <property type="match status" value="1"/>
</dbReference>
<dbReference type="PANTHER" id="PTHR32552:SF81">
    <property type="entry name" value="TONB-DEPENDENT OUTER MEMBRANE RECEPTOR"/>
    <property type="match status" value="1"/>
</dbReference>
<comment type="similarity">
    <text evidence="11 12">Belongs to the TonB-dependent receptor family.</text>
</comment>
<dbReference type="CDD" id="cd01347">
    <property type="entry name" value="ligand_gated_channel"/>
    <property type="match status" value="1"/>
</dbReference>
<keyword evidence="5 11" id="KW-0812">Transmembrane</keyword>
<feature type="chain" id="PRO_5045417558" evidence="13">
    <location>
        <begin position="27"/>
        <end position="698"/>
    </location>
</feature>
<sequence>MIRVFHAPCALAVGISVFVGSGSLHAQTSFPAVVVSARTETPLVPNTAHATAMINRIAGGVEVVPDTTFKNGPAATLKDVLAWVPGVFTSEARYGDDVRVSIRGSGLSRPYGNRGINMYMDGIPINTSDGLVDLFEIDPSAYRYAEVFKGANGMRYGANSLGGAVNFVTPTGYDAPRFQARLDAGSFGRGRIQASGSTINGNMDGFMTGSVQREDGERDHIDGHQERISGNLGYRFSPDAETRLYVNANRIRDHMAGELDEATALSSPHTANGDFVWKDQQRNIDSYRIANKTTVRWGDTRLEFGLYHVHRHVDHPNWSYLDYSASDNGGFARVTDDREISGLRNTLAAGINVQDGTITSKSYWYANTYPYGSYPVDAIAGASPGAVKAALASSTVDRPRNASIYVDDSLFVRPDLTLNLGVGFQHAERPRDNRLNPAQSGKLTFNNATPKIGLLWDLTPSSQLFTNISRSAEAPTYDVNAVVTVNAPLKVQTATTYEVGTRGHLQDVHWDVSLYRARIHDELQCISTYPGSCTAINAAHTVHQGIEAGAGIAFLKSVFAGGDGLLLNASYVYNDFHFDNDPVYGNNRLAGVPTQLVRAELLYRHPGGFYAGPNVEWMPLSYFADNANTTKVGRYALLNFRLGIDKTGTGWSSYLEGRNLTGKRYVSAVDVAGLATAQSEIFYPGTGRSIHAGVDFSF</sequence>
<dbReference type="Proteomes" id="UP001596018">
    <property type="component" value="Unassembled WGS sequence"/>
</dbReference>
<protein>
    <submittedName>
        <fullName evidence="16">TonB-dependent receptor family protein</fullName>
    </submittedName>
</protein>
<dbReference type="InterPro" id="IPR039426">
    <property type="entry name" value="TonB-dep_rcpt-like"/>
</dbReference>
<dbReference type="InterPro" id="IPR000531">
    <property type="entry name" value="Beta-barrel_TonB"/>
</dbReference>
<evidence type="ECO:0000259" key="15">
    <source>
        <dbReference type="Pfam" id="PF07715"/>
    </source>
</evidence>
<dbReference type="Pfam" id="PF07715">
    <property type="entry name" value="Plug"/>
    <property type="match status" value="1"/>
</dbReference>
<evidence type="ECO:0000256" key="4">
    <source>
        <dbReference type="ARBA" id="ARBA00022496"/>
    </source>
</evidence>
<proteinExistence type="inferred from homology"/>
<evidence type="ECO:0000256" key="13">
    <source>
        <dbReference type="SAM" id="SignalP"/>
    </source>
</evidence>
<evidence type="ECO:0000256" key="7">
    <source>
        <dbReference type="ARBA" id="ARBA00023065"/>
    </source>
</evidence>
<keyword evidence="13" id="KW-0732">Signal</keyword>
<keyword evidence="6" id="KW-0408">Iron</keyword>
<evidence type="ECO:0000256" key="8">
    <source>
        <dbReference type="ARBA" id="ARBA00023077"/>
    </source>
</evidence>
<keyword evidence="9 11" id="KW-0472">Membrane</keyword>
<keyword evidence="2 11" id="KW-0813">Transport</keyword>
<feature type="signal peptide" evidence="13">
    <location>
        <begin position="1"/>
        <end position="26"/>
    </location>
</feature>
<evidence type="ECO:0000313" key="16">
    <source>
        <dbReference type="EMBL" id="MFC5438445.1"/>
    </source>
</evidence>
<evidence type="ECO:0000256" key="11">
    <source>
        <dbReference type="PROSITE-ProRule" id="PRU01360"/>
    </source>
</evidence>
<dbReference type="InterPro" id="IPR036942">
    <property type="entry name" value="Beta-barrel_TonB_sf"/>
</dbReference>
<keyword evidence="8 12" id="KW-0798">TonB box</keyword>
<comment type="caution">
    <text evidence="16">The sequence shown here is derived from an EMBL/GenBank/DDBJ whole genome shotgun (WGS) entry which is preliminary data.</text>
</comment>
<dbReference type="Pfam" id="PF00593">
    <property type="entry name" value="TonB_dep_Rec_b-barrel"/>
    <property type="match status" value="1"/>
</dbReference>
<reference evidence="17" key="1">
    <citation type="journal article" date="2019" name="Int. J. Syst. Evol. Microbiol.">
        <title>The Global Catalogue of Microorganisms (GCM) 10K type strain sequencing project: providing services to taxonomists for standard genome sequencing and annotation.</title>
        <authorList>
            <consortium name="The Broad Institute Genomics Platform"/>
            <consortium name="The Broad Institute Genome Sequencing Center for Infectious Disease"/>
            <person name="Wu L."/>
            <person name="Ma J."/>
        </authorList>
    </citation>
    <scope>NUCLEOTIDE SEQUENCE [LARGE SCALE GENOMIC DNA]</scope>
    <source>
        <strain evidence="17">KACC 12822</strain>
    </source>
</reference>
<gene>
    <name evidence="16" type="ORF">ACFPK0_00310</name>
</gene>
<evidence type="ECO:0000256" key="2">
    <source>
        <dbReference type="ARBA" id="ARBA00022448"/>
    </source>
</evidence>
<dbReference type="RefSeq" id="WP_377337542.1">
    <property type="nucleotide sequence ID" value="NZ_JBHSMM010000001.1"/>
</dbReference>
<evidence type="ECO:0000256" key="10">
    <source>
        <dbReference type="ARBA" id="ARBA00023237"/>
    </source>
</evidence>
<evidence type="ECO:0000256" key="1">
    <source>
        <dbReference type="ARBA" id="ARBA00004571"/>
    </source>
</evidence>
<keyword evidence="3 11" id="KW-1134">Transmembrane beta strand</keyword>
<keyword evidence="4" id="KW-0410">Iron transport</keyword>
<dbReference type="PANTHER" id="PTHR32552">
    <property type="entry name" value="FERRICHROME IRON RECEPTOR-RELATED"/>
    <property type="match status" value="1"/>
</dbReference>
<evidence type="ECO:0000256" key="9">
    <source>
        <dbReference type="ARBA" id="ARBA00023136"/>
    </source>
</evidence>
<organism evidence="16 17">
    <name type="scientific">Rhodanobacter ginsenosidimutans</name>
    <dbReference type="NCBI Taxonomy" id="490571"/>
    <lineage>
        <taxon>Bacteria</taxon>
        <taxon>Pseudomonadati</taxon>
        <taxon>Pseudomonadota</taxon>
        <taxon>Gammaproteobacteria</taxon>
        <taxon>Lysobacterales</taxon>
        <taxon>Rhodanobacteraceae</taxon>
        <taxon>Rhodanobacter</taxon>
    </lineage>
</organism>
<evidence type="ECO:0000256" key="6">
    <source>
        <dbReference type="ARBA" id="ARBA00023004"/>
    </source>
</evidence>
<dbReference type="EMBL" id="JBHSMM010000001">
    <property type="protein sequence ID" value="MFC5438445.1"/>
    <property type="molecule type" value="Genomic_DNA"/>
</dbReference>
<dbReference type="InterPro" id="IPR037066">
    <property type="entry name" value="Plug_dom_sf"/>
</dbReference>